<evidence type="ECO:0000259" key="3">
    <source>
        <dbReference type="PROSITE" id="PS51029"/>
    </source>
</evidence>
<keyword evidence="1" id="KW-0539">Nucleus</keyword>
<protein>
    <recommendedName>
        <fullName evidence="7">Transcription factor Adf-1</fullName>
    </recommendedName>
</protein>
<sequence length="276" mass="31848">MDDEKLIETVRKYEFIYNLKHPRSMDNAKKEIAWNEIGEQLNQSAIACKQRWQCLRDSFRRALKHKRDRGEAAKGIKPWKYEKEMAFVAPFFMEKKTKNSVEITSEDDLSYNAHVSYGTEALENYININIDDPLANNDSEEVINNKSWQKKSNKKLKAVKRKAAQPVSSASPVLTTNVTTFDDEKNIEPVRGHDELDRFFLNISDTVKKFSPYLQALAKNKIFSIVSEMELQQFQMEVQTTSTPFTFKASPQSESPTPVPTTSDDWTGDQKLQYLS</sequence>
<dbReference type="SMART" id="SM00595">
    <property type="entry name" value="MADF"/>
    <property type="match status" value="1"/>
</dbReference>
<evidence type="ECO:0000313" key="5">
    <source>
        <dbReference type="EMBL" id="KPJ06255.1"/>
    </source>
</evidence>
<dbReference type="EMBL" id="KQ461198">
    <property type="protein sequence ID" value="KPJ06255.1"/>
    <property type="molecule type" value="Genomic_DNA"/>
</dbReference>
<dbReference type="FunCoup" id="A0A194QMR7">
    <property type="interactions" value="74"/>
</dbReference>
<dbReference type="InterPro" id="IPR006578">
    <property type="entry name" value="MADF-dom"/>
</dbReference>
<name>A0A194QMR7_PAPMA</name>
<dbReference type="GO" id="GO:0003677">
    <property type="term" value="F:DNA binding"/>
    <property type="evidence" value="ECO:0007669"/>
    <property type="project" value="InterPro"/>
</dbReference>
<evidence type="ECO:0000256" key="2">
    <source>
        <dbReference type="SAM" id="MobiDB-lite"/>
    </source>
</evidence>
<reference evidence="5 6" key="1">
    <citation type="journal article" date="2015" name="Nat. Commun.">
        <title>Outbred genome sequencing and CRISPR/Cas9 gene editing in butterflies.</title>
        <authorList>
            <person name="Li X."/>
            <person name="Fan D."/>
            <person name="Zhang W."/>
            <person name="Liu G."/>
            <person name="Zhang L."/>
            <person name="Zhao L."/>
            <person name="Fang X."/>
            <person name="Chen L."/>
            <person name="Dong Y."/>
            <person name="Chen Y."/>
            <person name="Ding Y."/>
            <person name="Zhao R."/>
            <person name="Feng M."/>
            <person name="Zhu Y."/>
            <person name="Feng Y."/>
            <person name="Jiang X."/>
            <person name="Zhu D."/>
            <person name="Xiang H."/>
            <person name="Feng X."/>
            <person name="Li S."/>
            <person name="Wang J."/>
            <person name="Zhang G."/>
            <person name="Kronforst M.R."/>
            <person name="Wang W."/>
        </authorList>
    </citation>
    <scope>NUCLEOTIDE SEQUENCE [LARGE SCALE GENOMIC DNA]</scope>
    <source>
        <strain evidence="5">Ya'a_city_454_Pm</strain>
        <tissue evidence="5">Whole body</tissue>
    </source>
</reference>
<evidence type="ECO:0000313" key="6">
    <source>
        <dbReference type="Proteomes" id="UP000053240"/>
    </source>
</evidence>
<evidence type="ECO:0000256" key="1">
    <source>
        <dbReference type="PROSITE-ProRule" id="PRU00371"/>
    </source>
</evidence>
<dbReference type="AlphaFoldDB" id="A0A194QMR7"/>
<dbReference type="Proteomes" id="UP000053240">
    <property type="component" value="Unassembled WGS sequence"/>
</dbReference>
<dbReference type="Pfam" id="PF10545">
    <property type="entry name" value="MADF_DNA_bdg"/>
    <property type="match status" value="1"/>
</dbReference>
<dbReference type="PROSITE" id="PS51029">
    <property type="entry name" value="MADF"/>
    <property type="match status" value="1"/>
</dbReference>
<proteinExistence type="predicted"/>
<dbReference type="InterPro" id="IPR039353">
    <property type="entry name" value="TF_Adf1"/>
</dbReference>
<keyword evidence="6" id="KW-1185">Reference proteome</keyword>
<evidence type="ECO:0008006" key="7">
    <source>
        <dbReference type="Google" id="ProtNLM"/>
    </source>
</evidence>
<dbReference type="PANTHER" id="PTHR12243:SF67">
    <property type="entry name" value="COREPRESSOR OF PANGOLIN, ISOFORM A-RELATED"/>
    <property type="match status" value="1"/>
</dbReference>
<dbReference type="InterPro" id="IPR004210">
    <property type="entry name" value="BESS_motif"/>
</dbReference>
<feature type="region of interest" description="Disordered" evidence="2">
    <location>
        <begin position="245"/>
        <end position="276"/>
    </location>
</feature>
<gene>
    <name evidence="5" type="ORF">RR48_14697</name>
</gene>
<feature type="domain" description="MADF" evidence="3">
    <location>
        <begin position="5"/>
        <end position="93"/>
    </location>
</feature>
<accession>A0A194QMR7</accession>
<comment type="subcellular location">
    <subcellularLocation>
        <location evidence="1">Nucleus</location>
    </subcellularLocation>
</comment>
<dbReference type="PROSITE" id="PS51031">
    <property type="entry name" value="BESS"/>
    <property type="match status" value="1"/>
</dbReference>
<dbReference type="InParanoid" id="A0A194QMR7"/>
<feature type="compositionally biased region" description="Polar residues" evidence="2">
    <location>
        <begin position="245"/>
        <end position="265"/>
    </location>
</feature>
<dbReference type="PANTHER" id="PTHR12243">
    <property type="entry name" value="MADF DOMAIN TRANSCRIPTION FACTOR"/>
    <property type="match status" value="1"/>
</dbReference>
<feature type="domain" description="BESS" evidence="4">
    <location>
        <begin position="193"/>
        <end position="232"/>
    </location>
</feature>
<organism evidence="5 6">
    <name type="scientific">Papilio machaon</name>
    <name type="common">Old World swallowtail butterfly</name>
    <dbReference type="NCBI Taxonomy" id="76193"/>
    <lineage>
        <taxon>Eukaryota</taxon>
        <taxon>Metazoa</taxon>
        <taxon>Ecdysozoa</taxon>
        <taxon>Arthropoda</taxon>
        <taxon>Hexapoda</taxon>
        <taxon>Insecta</taxon>
        <taxon>Pterygota</taxon>
        <taxon>Neoptera</taxon>
        <taxon>Endopterygota</taxon>
        <taxon>Lepidoptera</taxon>
        <taxon>Glossata</taxon>
        <taxon>Ditrysia</taxon>
        <taxon>Papilionoidea</taxon>
        <taxon>Papilionidae</taxon>
        <taxon>Papilioninae</taxon>
        <taxon>Papilio</taxon>
    </lineage>
</organism>
<dbReference type="GO" id="GO:0005634">
    <property type="term" value="C:nucleus"/>
    <property type="evidence" value="ECO:0007669"/>
    <property type="project" value="UniProtKB-SubCell"/>
</dbReference>
<evidence type="ECO:0000259" key="4">
    <source>
        <dbReference type="PROSITE" id="PS51031"/>
    </source>
</evidence>